<sequence length="359" mass="37828">MSDVSAGDARRPARPGGGRRVTMRDVADAAGVSQPLVSIVMRDVPGASPESRAHVLQVAARLGYRRDERARMLKQGRSRLVGIVFHAAQPFHGQLIDELQLAARAAGYNVSLAAVTKRRGEADAIEALLGERVEGLVLLGASLDEPQLNRIADEVPVVTVASQYSSERFDSVSMDDARGTELAVQHLHQRGHSRILYLGAPGVSGDEVRTATFLEAAAEAGIGDEIAIVAGGASEAAGAEAIADALQRYPDTTAVIAFNDRSAQGVVAQARLLGKRVPEDLAVVGFDNSEQAELPYLQLTSLAQDPAQLASAAVEMVVGRVDANAEGEVPRIGEHRILPTELVVRSSSGGSGNSVERSR</sequence>
<comment type="caution">
    <text evidence="6">The sequence shown here is derived from an EMBL/GenBank/DDBJ whole genome shotgun (WGS) entry which is preliminary data.</text>
</comment>
<protein>
    <submittedName>
        <fullName evidence="6">LacI family transcriptional regulator</fullName>
    </submittedName>
</protein>
<dbReference type="SUPFAM" id="SSF53822">
    <property type="entry name" value="Periplasmic binding protein-like I"/>
    <property type="match status" value="1"/>
</dbReference>
<dbReference type="CDD" id="cd06267">
    <property type="entry name" value="PBP1_LacI_sugar_binding-like"/>
    <property type="match status" value="1"/>
</dbReference>
<dbReference type="AlphaFoldDB" id="A0A7J5B2P7"/>
<feature type="region of interest" description="Disordered" evidence="4">
    <location>
        <begin position="1"/>
        <end position="24"/>
    </location>
</feature>
<proteinExistence type="predicted"/>
<evidence type="ECO:0000256" key="2">
    <source>
        <dbReference type="ARBA" id="ARBA00023125"/>
    </source>
</evidence>
<keyword evidence="7" id="KW-1185">Reference proteome</keyword>
<dbReference type="Pfam" id="PF00356">
    <property type="entry name" value="LacI"/>
    <property type="match status" value="1"/>
</dbReference>
<dbReference type="OrthoDB" id="9785139at2"/>
<dbReference type="Pfam" id="PF13377">
    <property type="entry name" value="Peripla_BP_3"/>
    <property type="match status" value="1"/>
</dbReference>
<dbReference type="InterPro" id="IPR000843">
    <property type="entry name" value="HTH_LacI"/>
</dbReference>
<evidence type="ECO:0000313" key="7">
    <source>
        <dbReference type="Proteomes" id="UP000490386"/>
    </source>
</evidence>
<evidence type="ECO:0000256" key="3">
    <source>
        <dbReference type="ARBA" id="ARBA00023163"/>
    </source>
</evidence>
<feature type="domain" description="HTH lacI-type" evidence="5">
    <location>
        <begin position="21"/>
        <end position="75"/>
    </location>
</feature>
<dbReference type="PANTHER" id="PTHR30146:SF109">
    <property type="entry name" value="HTH-TYPE TRANSCRIPTIONAL REGULATOR GALS"/>
    <property type="match status" value="1"/>
</dbReference>
<dbReference type="RefSeq" id="WP_151424297.1">
    <property type="nucleotide sequence ID" value="NZ_WBJX01000004.1"/>
</dbReference>
<dbReference type="InterPro" id="IPR028082">
    <property type="entry name" value="Peripla_BP_I"/>
</dbReference>
<gene>
    <name evidence="6" type="ORF">F8O03_13435</name>
</gene>
<dbReference type="InterPro" id="IPR046335">
    <property type="entry name" value="LacI/GalR-like_sensor"/>
</dbReference>
<dbReference type="CDD" id="cd01392">
    <property type="entry name" value="HTH_LacI"/>
    <property type="match status" value="1"/>
</dbReference>
<evidence type="ECO:0000256" key="1">
    <source>
        <dbReference type="ARBA" id="ARBA00023015"/>
    </source>
</evidence>
<name>A0A7J5B2P7_9MICO</name>
<keyword evidence="3" id="KW-0804">Transcription</keyword>
<dbReference type="Gene3D" id="1.10.260.40">
    <property type="entry name" value="lambda repressor-like DNA-binding domains"/>
    <property type="match status" value="1"/>
</dbReference>
<dbReference type="InterPro" id="IPR010982">
    <property type="entry name" value="Lambda_DNA-bd_dom_sf"/>
</dbReference>
<dbReference type="SUPFAM" id="SSF47413">
    <property type="entry name" value="lambda repressor-like DNA-binding domains"/>
    <property type="match status" value="1"/>
</dbReference>
<evidence type="ECO:0000313" key="6">
    <source>
        <dbReference type="EMBL" id="KAB1637274.1"/>
    </source>
</evidence>
<dbReference type="PROSITE" id="PS50932">
    <property type="entry name" value="HTH_LACI_2"/>
    <property type="match status" value="1"/>
</dbReference>
<evidence type="ECO:0000256" key="4">
    <source>
        <dbReference type="SAM" id="MobiDB-lite"/>
    </source>
</evidence>
<dbReference type="Proteomes" id="UP000490386">
    <property type="component" value="Unassembled WGS sequence"/>
</dbReference>
<dbReference type="GO" id="GO:0000976">
    <property type="term" value="F:transcription cis-regulatory region binding"/>
    <property type="evidence" value="ECO:0007669"/>
    <property type="project" value="TreeGrafter"/>
</dbReference>
<dbReference type="EMBL" id="WBJX01000004">
    <property type="protein sequence ID" value="KAB1637274.1"/>
    <property type="molecule type" value="Genomic_DNA"/>
</dbReference>
<dbReference type="Gene3D" id="3.40.50.2300">
    <property type="match status" value="2"/>
</dbReference>
<keyword evidence="1" id="KW-0805">Transcription regulation</keyword>
<dbReference type="PANTHER" id="PTHR30146">
    <property type="entry name" value="LACI-RELATED TRANSCRIPTIONAL REPRESSOR"/>
    <property type="match status" value="1"/>
</dbReference>
<dbReference type="GO" id="GO:0003700">
    <property type="term" value="F:DNA-binding transcription factor activity"/>
    <property type="evidence" value="ECO:0007669"/>
    <property type="project" value="TreeGrafter"/>
</dbReference>
<evidence type="ECO:0000259" key="5">
    <source>
        <dbReference type="PROSITE" id="PS50932"/>
    </source>
</evidence>
<dbReference type="SMART" id="SM00354">
    <property type="entry name" value="HTH_LACI"/>
    <property type="match status" value="1"/>
</dbReference>
<accession>A0A7J5B2P7</accession>
<organism evidence="6 7">
    <name type="scientific">Pseudoclavibacter terrae</name>
    <dbReference type="NCBI Taxonomy" id="1530195"/>
    <lineage>
        <taxon>Bacteria</taxon>
        <taxon>Bacillati</taxon>
        <taxon>Actinomycetota</taxon>
        <taxon>Actinomycetes</taxon>
        <taxon>Micrococcales</taxon>
        <taxon>Microbacteriaceae</taxon>
        <taxon>Pseudoclavibacter</taxon>
    </lineage>
</organism>
<reference evidence="6 7" key="1">
    <citation type="submission" date="2019-09" db="EMBL/GenBank/DDBJ databases">
        <title>Phylogeny of genus Pseudoclavibacter and closely related genus.</title>
        <authorList>
            <person name="Li Y."/>
        </authorList>
    </citation>
    <scope>NUCLEOTIDE SEQUENCE [LARGE SCALE GENOMIC DNA]</scope>
    <source>
        <strain evidence="6 7">THG-MD12</strain>
    </source>
</reference>
<keyword evidence="2" id="KW-0238">DNA-binding</keyword>